<gene>
    <name evidence="1" type="ORF">psyc5s11_24100</name>
</gene>
<evidence type="ECO:0000313" key="1">
    <source>
        <dbReference type="EMBL" id="BCZ46343.1"/>
    </source>
</evidence>
<accession>A0ABM7T329</accession>
<name>A0ABM7T329_9CLOT</name>
<organism evidence="1 2">
    <name type="scientific">Clostridium gelidum</name>
    <dbReference type="NCBI Taxonomy" id="704125"/>
    <lineage>
        <taxon>Bacteria</taxon>
        <taxon>Bacillati</taxon>
        <taxon>Bacillota</taxon>
        <taxon>Clostridia</taxon>
        <taxon>Eubacteriales</taxon>
        <taxon>Clostridiaceae</taxon>
        <taxon>Clostridium</taxon>
    </lineage>
</organism>
<keyword evidence="2" id="KW-1185">Reference proteome</keyword>
<evidence type="ECO:0000313" key="2">
    <source>
        <dbReference type="Proteomes" id="UP000824633"/>
    </source>
</evidence>
<reference evidence="2" key="1">
    <citation type="submission" date="2021-07" db="EMBL/GenBank/DDBJ databases">
        <title>Complete genome sequencing of a Clostridium isolate.</title>
        <authorList>
            <person name="Ueki A."/>
            <person name="Tonouchi A."/>
        </authorList>
    </citation>
    <scope>NUCLEOTIDE SEQUENCE [LARGE SCALE GENOMIC DNA]</scope>
    <source>
        <strain evidence="2">C5S11</strain>
    </source>
</reference>
<proteinExistence type="predicted"/>
<dbReference type="Proteomes" id="UP000824633">
    <property type="component" value="Chromosome"/>
</dbReference>
<dbReference type="EMBL" id="AP024849">
    <property type="protein sequence ID" value="BCZ46343.1"/>
    <property type="molecule type" value="Genomic_DNA"/>
</dbReference>
<sequence length="56" mass="6522">MSLMNTKFPLWNKIQMAIKHNLSQVSLDTISLNLWEISCSQNSYENSLFFLCIVLI</sequence>
<protein>
    <submittedName>
        <fullName evidence="1">Uncharacterized protein</fullName>
    </submittedName>
</protein>